<evidence type="ECO:0000256" key="3">
    <source>
        <dbReference type="SAM" id="MobiDB-lite"/>
    </source>
</evidence>
<dbReference type="InterPro" id="IPR025997">
    <property type="entry name" value="SBP_2_dom"/>
</dbReference>
<accession>A0A6N7W4X0</accession>
<reference evidence="6 7" key="1">
    <citation type="submission" date="2019-08" db="EMBL/GenBank/DDBJ databases">
        <title>In-depth cultivation of the pig gut microbiome towards novel bacterial diversity and tailored functional studies.</title>
        <authorList>
            <person name="Wylensek D."/>
            <person name="Hitch T.C.A."/>
            <person name="Clavel T."/>
        </authorList>
    </citation>
    <scope>NUCLEOTIDE SEQUENCE [LARGE SCALE GENOMIC DNA]</scope>
    <source>
        <strain evidence="6 7">WB03_NA08</strain>
    </source>
</reference>
<dbReference type="Gene3D" id="3.40.50.2300">
    <property type="match status" value="2"/>
</dbReference>
<keyword evidence="7" id="KW-1185">Reference proteome</keyword>
<dbReference type="Proteomes" id="UP000470875">
    <property type="component" value="Unassembled WGS sequence"/>
</dbReference>
<dbReference type="GO" id="GO:0030246">
    <property type="term" value="F:carbohydrate binding"/>
    <property type="evidence" value="ECO:0007669"/>
    <property type="project" value="TreeGrafter"/>
</dbReference>
<dbReference type="RefSeq" id="WP_154543097.1">
    <property type="nucleotide sequence ID" value="NZ_VULO01000002.1"/>
</dbReference>
<organism evidence="6 7">
    <name type="scientific">Scrofimicrobium canadense</name>
    <dbReference type="NCBI Taxonomy" id="2652290"/>
    <lineage>
        <taxon>Bacteria</taxon>
        <taxon>Bacillati</taxon>
        <taxon>Actinomycetota</taxon>
        <taxon>Actinomycetes</taxon>
        <taxon>Actinomycetales</taxon>
        <taxon>Actinomycetaceae</taxon>
        <taxon>Scrofimicrobium</taxon>
    </lineage>
</organism>
<dbReference type="GO" id="GO:0030288">
    <property type="term" value="C:outer membrane-bounded periplasmic space"/>
    <property type="evidence" value="ECO:0007669"/>
    <property type="project" value="TreeGrafter"/>
</dbReference>
<feature type="signal peptide" evidence="4">
    <location>
        <begin position="1"/>
        <end position="21"/>
    </location>
</feature>
<evidence type="ECO:0000256" key="2">
    <source>
        <dbReference type="ARBA" id="ARBA00022729"/>
    </source>
</evidence>
<comment type="caution">
    <text evidence="6">The sequence shown here is derived from an EMBL/GenBank/DDBJ whole genome shotgun (WGS) entry which is preliminary data.</text>
</comment>
<evidence type="ECO:0000256" key="4">
    <source>
        <dbReference type="SAM" id="SignalP"/>
    </source>
</evidence>
<dbReference type="PANTHER" id="PTHR30036:SF1">
    <property type="entry name" value="D-XYLOSE-BINDING PERIPLASMIC PROTEIN"/>
    <property type="match status" value="1"/>
</dbReference>
<evidence type="ECO:0000259" key="5">
    <source>
        <dbReference type="Pfam" id="PF13407"/>
    </source>
</evidence>
<feature type="region of interest" description="Disordered" evidence="3">
    <location>
        <begin position="29"/>
        <end position="50"/>
    </location>
</feature>
<feature type="chain" id="PRO_5026869343" evidence="4">
    <location>
        <begin position="22"/>
        <end position="386"/>
    </location>
</feature>
<dbReference type="Pfam" id="PF13407">
    <property type="entry name" value="Peripla_BP_4"/>
    <property type="match status" value="1"/>
</dbReference>
<name>A0A6N7W4X0_9ACTO</name>
<gene>
    <name evidence="6" type="ORF">FYJ24_02000</name>
</gene>
<evidence type="ECO:0000256" key="1">
    <source>
        <dbReference type="ARBA" id="ARBA00004196"/>
    </source>
</evidence>
<evidence type="ECO:0000313" key="6">
    <source>
        <dbReference type="EMBL" id="MSS83553.1"/>
    </source>
</evidence>
<dbReference type="InterPro" id="IPR050555">
    <property type="entry name" value="Bact_Solute-Bind_Prot2"/>
</dbReference>
<dbReference type="PANTHER" id="PTHR30036">
    <property type="entry name" value="D-XYLOSE-BINDING PERIPLASMIC PROTEIN"/>
    <property type="match status" value="1"/>
</dbReference>
<proteinExistence type="predicted"/>
<dbReference type="AlphaFoldDB" id="A0A6N7W4X0"/>
<dbReference type="CDD" id="cd19994">
    <property type="entry name" value="PBP1_ChvE"/>
    <property type="match status" value="1"/>
</dbReference>
<feature type="compositionally biased region" description="Low complexity" evidence="3">
    <location>
        <begin position="40"/>
        <end position="49"/>
    </location>
</feature>
<feature type="domain" description="Periplasmic binding protein" evidence="5">
    <location>
        <begin position="56"/>
        <end position="329"/>
    </location>
</feature>
<dbReference type="SUPFAM" id="SSF53822">
    <property type="entry name" value="Periplasmic binding protein-like I"/>
    <property type="match status" value="1"/>
</dbReference>
<keyword evidence="2 4" id="KW-0732">Signal</keyword>
<sequence length="386" mass="40646">MKNRKGLVAVATAVTLSFALAACGGRGGATEESGTAPVDGAESGASAAAGGEGTKIGIALPKKTSQNWVEAEEMFKADCAEAKLDCTIQFADGGAAEQQNQVAAMIENGVQVLIIGAVDGSQLGTQLAQAKAANIKVIAYDRMLTNTEDVDYYIAYDNFGVGQLQGEALLNGLKEKKGDKDKWTIELIAGSPDDANSLKFFDGAMDVLKPKIDDGTLTIGSGQAEFTQVSTQNWDPKNVQSRMDTILNSTYPGDEVMDGVLSPNDTLGRAAITSVEQAGKPLPVVTGQDSEDESVTWVVQEKQYSTIYKDTRALVANAVKLAIAVASGDDNPELEGVTVNETEYESTEGHPVVAYLLTPQIVTSENAAEVYANDEHRAGLVAEAQK</sequence>
<dbReference type="InterPro" id="IPR028082">
    <property type="entry name" value="Peripla_BP_I"/>
</dbReference>
<protein>
    <submittedName>
        <fullName evidence="6">Sugar ABC transporter substrate-binding protein</fullName>
    </submittedName>
</protein>
<dbReference type="PROSITE" id="PS51257">
    <property type="entry name" value="PROKAR_LIPOPROTEIN"/>
    <property type="match status" value="1"/>
</dbReference>
<dbReference type="EMBL" id="VULO01000002">
    <property type="protein sequence ID" value="MSS83553.1"/>
    <property type="molecule type" value="Genomic_DNA"/>
</dbReference>
<comment type="subcellular location">
    <subcellularLocation>
        <location evidence="1">Cell envelope</location>
    </subcellularLocation>
</comment>
<evidence type="ECO:0000313" key="7">
    <source>
        <dbReference type="Proteomes" id="UP000470875"/>
    </source>
</evidence>